<comment type="caution">
    <text evidence="1">The sequence shown here is derived from an EMBL/GenBank/DDBJ whole genome shotgun (WGS) entry which is preliminary data.</text>
</comment>
<sequence length="57" mass="6500">MATATPRCPTCRAEGELVRLRNAGLKLIPNEVGFICSKDPNHWETYEVKPFKKPKEK</sequence>
<dbReference type="EMBL" id="BARV01012173">
    <property type="protein sequence ID" value="GAI02441.1"/>
    <property type="molecule type" value="Genomic_DNA"/>
</dbReference>
<dbReference type="AlphaFoldDB" id="X1L9A2"/>
<gene>
    <name evidence="1" type="ORF">S06H3_22685</name>
</gene>
<name>X1L9A2_9ZZZZ</name>
<organism evidence="1">
    <name type="scientific">marine sediment metagenome</name>
    <dbReference type="NCBI Taxonomy" id="412755"/>
    <lineage>
        <taxon>unclassified sequences</taxon>
        <taxon>metagenomes</taxon>
        <taxon>ecological metagenomes</taxon>
    </lineage>
</organism>
<reference evidence="1" key="1">
    <citation type="journal article" date="2014" name="Front. Microbiol.">
        <title>High frequency of phylogenetically diverse reductive dehalogenase-homologous genes in deep subseafloor sedimentary metagenomes.</title>
        <authorList>
            <person name="Kawai M."/>
            <person name="Futagami T."/>
            <person name="Toyoda A."/>
            <person name="Takaki Y."/>
            <person name="Nishi S."/>
            <person name="Hori S."/>
            <person name="Arai W."/>
            <person name="Tsubouchi T."/>
            <person name="Morono Y."/>
            <person name="Uchiyama I."/>
            <person name="Ito T."/>
            <person name="Fujiyama A."/>
            <person name="Inagaki F."/>
            <person name="Takami H."/>
        </authorList>
    </citation>
    <scope>NUCLEOTIDE SEQUENCE</scope>
    <source>
        <strain evidence="1">Expedition CK06-06</strain>
    </source>
</reference>
<protein>
    <submittedName>
        <fullName evidence="1">Uncharacterized protein</fullName>
    </submittedName>
</protein>
<accession>X1L9A2</accession>
<proteinExistence type="predicted"/>
<evidence type="ECO:0000313" key="1">
    <source>
        <dbReference type="EMBL" id="GAI02441.1"/>
    </source>
</evidence>